<organism evidence="2 3">
    <name type="scientific">Tanacetum coccineum</name>
    <dbReference type="NCBI Taxonomy" id="301880"/>
    <lineage>
        <taxon>Eukaryota</taxon>
        <taxon>Viridiplantae</taxon>
        <taxon>Streptophyta</taxon>
        <taxon>Embryophyta</taxon>
        <taxon>Tracheophyta</taxon>
        <taxon>Spermatophyta</taxon>
        <taxon>Magnoliopsida</taxon>
        <taxon>eudicotyledons</taxon>
        <taxon>Gunneridae</taxon>
        <taxon>Pentapetalae</taxon>
        <taxon>asterids</taxon>
        <taxon>campanulids</taxon>
        <taxon>Asterales</taxon>
        <taxon>Asteraceae</taxon>
        <taxon>Asteroideae</taxon>
        <taxon>Anthemideae</taxon>
        <taxon>Anthemidinae</taxon>
        <taxon>Tanacetum</taxon>
    </lineage>
</organism>
<evidence type="ECO:0000313" key="3">
    <source>
        <dbReference type="Proteomes" id="UP001151760"/>
    </source>
</evidence>
<protein>
    <recommendedName>
        <fullName evidence="4">Gag protein</fullName>
    </recommendedName>
</protein>
<gene>
    <name evidence="2" type="ORF">Tco_0893576</name>
</gene>
<keyword evidence="3" id="KW-1185">Reference proteome</keyword>
<reference evidence="2" key="2">
    <citation type="submission" date="2022-01" db="EMBL/GenBank/DDBJ databases">
        <authorList>
            <person name="Yamashiro T."/>
            <person name="Shiraishi A."/>
            <person name="Satake H."/>
            <person name="Nakayama K."/>
        </authorList>
    </citation>
    <scope>NUCLEOTIDE SEQUENCE</scope>
</reference>
<accession>A0ABQ5CEL7</accession>
<feature type="compositionally biased region" description="Polar residues" evidence="1">
    <location>
        <begin position="237"/>
        <end position="255"/>
    </location>
</feature>
<feature type="compositionally biased region" description="Basic and acidic residues" evidence="1">
    <location>
        <begin position="256"/>
        <end position="265"/>
    </location>
</feature>
<feature type="region of interest" description="Disordered" evidence="1">
    <location>
        <begin position="184"/>
        <end position="218"/>
    </location>
</feature>
<reference evidence="2" key="1">
    <citation type="journal article" date="2022" name="Int. J. Mol. Sci.">
        <title>Draft Genome of Tanacetum Coccineum: Genomic Comparison of Closely Related Tanacetum-Family Plants.</title>
        <authorList>
            <person name="Yamashiro T."/>
            <person name="Shiraishi A."/>
            <person name="Nakayama K."/>
            <person name="Satake H."/>
        </authorList>
    </citation>
    <scope>NUCLEOTIDE SEQUENCE</scope>
</reference>
<dbReference type="EMBL" id="BQNB010014072">
    <property type="protein sequence ID" value="GJT23639.1"/>
    <property type="molecule type" value="Genomic_DNA"/>
</dbReference>
<proteinExistence type="predicted"/>
<feature type="compositionally biased region" description="Polar residues" evidence="1">
    <location>
        <begin position="194"/>
        <end position="207"/>
    </location>
</feature>
<evidence type="ECO:0008006" key="4">
    <source>
        <dbReference type="Google" id="ProtNLM"/>
    </source>
</evidence>
<evidence type="ECO:0000256" key="1">
    <source>
        <dbReference type="SAM" id="MobiDB-lite"/>
    </source>
</evidence>
<evidence type="ECO:0000313" key="2">
    <source>
        <dbReference type="EMBL" id="GJT23639.1"/>
    </source>
</evidence>
<dbReference type="Proteomes" id="UP001151760">
    <property type="component" value="Unassembled WGS sequence"/>
</dbReference>
<feature type="region of interest" description="Disordered" evidence="1">
    <location>
        <begin position="237"/>
        <end position="265"/>
    </location>
</feature>
<comment type="caution">
    <text evidence="2">The sequence shown here is derived from an EMBL/GenBank/DDBJ whole genome shotgun (WGS) entry which is preliminary data.</text>
</comment>
<sequence>MHNDIMLGGSKDRPPMLATGRYAQWQSRFTRYVDTKPNMKELKKCIFNGPCVMTRVHVPAKPTTKTYPAVPKHTVPETYENILHENRDYIDSEAKAIHMILSEIEDEIYSTGESLNKQDVKTNLFWEFGKFTSRDWDSIESYYLRLYKMMNEMNEVNEIRAEKIDRNVNPLALVAAAQKYPNDNYYHVPKSHKNQTTSSRHTSSTNDTDPDEAQRDKDMQKSIALIAKYFTKIYKPTNNNLRTSSNSKNKNVDSTPRTRNERQSG</sequence>
<name>A0ABQ5CEL7_9ASTR</name>